<comment type="caution">
    <text evidence="2">The sequence shown here is derived from an EMBL/GenBank/DDBJ whole genome shotgun (WGS) entry which is preliminary data.</text>
</comment>
<evidence type="ECO:0000313" key="2">
    <source>
        <dbReference type="EMBL" id="MBD0849514.1"/>
    </source>
</evidence>
<dbReference type="Gene3D" id="2.80.10.50">
    <property type="match status" value="1"/>
</dbReference>
<reference evidence="2 3" key="1">
    <citation type="submission" date="2020-05" db="EMBL/GenBank/DDBJ databases">
        <title>The draft genome sequence of Maribacter arenosus CAU 1321.</title>
        <authorList>
            <person name="Mu L."/>
        </authorList>
    </citation>
    <scope>NUCLEOTIDE SEQUENCE [LARGE SCALE GENOMIC DNA]</scope>
    <source>
        <strain evidence="2 3">CAU 1321</strain>
    </source>
</reference>
<dbReference type="InterPro" id="IPR000772">
    <property type="entry name" value="Ricin_B_lectin"/>
</dbReference>
<accession>A0ABR7V729</accession>
<keyword evidence="3" id="KW-1185">Reference proteome</keyword>
<feature type="domain" description="Ricin B lectin" evidence="1">
    <location>
        <begin position="4"/>
        <end position="77"/>
    </location>
</feature>
<gene>
    <name evidence="2" type="ORF">HPE63_02445</name>
</gene>
<dbReference type="EMBL" id="JABTCG010000001">
    <property type="protein sequence ID" value="MBD0849514.1"/>
    <property type="molecule type" value="Genomic_DNA"/>
</dbReference>
<dbReference type="InterPro" id="IPR035992">
    <property type="entry name" value="Ricin_B-like_lectins"/>
</dbReference>
<dbReference type="Proteomes" id="UP000598350">
    <property type="component" value="Unassembled WGS sequence"/>
</dbReference>
<dbReference type="CDD" id="cd00161">
    <property type="entry name" value="beta-trefoil_Ricin-like"/>
    <property type="match status" value="1"/>
</dbReference>
<evidence type="ECO:0000259" key="1">
    <source>
        <dbReference type="Pfam" id="PF14200"/>
    </source>
</evidence>
<dbReference type="SUPFAM" id="SSF50370">
    <property type="entry name" value="Ricin B-like lectins"/>
    <property type="match status" value="1"/>
</dbReference>
<dbReference type="RefSeq" id="WP_188312637.1">
    <property type="nucleotide sequence ID" value="NZ_JABTCG010000001.1"/>
</dbReference>
<protein>
    <submittedName>
        <fullName evidence="2">RICIN domain-containing protein</fullName>
    </submittedName>
</protein>
<dbReference type="Pfam" id="PF14200">
    <property type="entry name" value="RicinB_lectin_2"/>
    <property type="match status" value="1"/>
</dbReference>
<organism evidence="2 3">
    <name type="scientific">Maribacter arenosus</name>
    <dbReference type="NCBI Taxonomy" id="1854708"/>
    <lineage>
        <taxon>Bacteria</taxon>
        <taxon>Pseudomonadati</taxon>
        <taxon>Bacteroidota</taxon>
        <taxon>Flavobacteriia</taxon>
        <taxon>Flavobacteriales</taxon>
        <taxon>Flavobacteriaceae</taxon>
        <taxon>Maribacter</taxon>
    </lineage>
</organism>
<proteinExistence type="predicted"/>
<name>A0ABR7V729_9FLAO</name>
<evidence type="ECO:0000313" key="3">
    <source>
        <dbReference type="Proteomes" id="UP000598350"/>
    </source>
</evidence>
<sequence>MIDQTGYYRIENQVSGMFLLAGSWGKSPSDRAVWQYALTDNYTNGNYDLDGFLWQIIPDNTGYYRIMNKVSGMFLLAGSWGKVPSDRNVWQYPLTDGTTNGNYDLEGFLWSINDQGNIINKVSGFGLLAGSWGAAPSDKKVWQYPLNDGDPNGFLWKLIPTITLYVDAAHATSLTPQTVDTYCSFGQDKSQTTNENFSRSVNVGDQVIWRGETTPPSSTVIDITQVKKENVPGSSNVFGGNGILQGSGNPETVTGTVQAGTGGEDETYTIFFKVNGTGQQLKIDPRIKVNPTQ</sequence>